<dbReference type="EMBL" id="LR026965">
    <property type="protein sequence ID" value="VBB76561.1"/>
    <property type="molecule type" value="Genomic_DNA"/>
</dbReference>
<evidence type="ECO:0000256" key="2">
    <source>
        <dbReference type="SAM" id="MobiDB-lite"/>
    </source>
</evidence>
<feature type="coiled-coil region" evidence="1">
    <location>
        <begin position="234"/>
        <end position="289"/>
    </location>
</feature>
<name>A0ABY6S4V4_PODCO</name>
<feature type="compositionally biased region" description="Basic and acidic residues" evidence="2">
    <location>
        <begin position="192"/>
        <end position="202"/>
    </location>
</feature>
<feature type="compositionally biased region" description="Polar residues" evidence="2">
    <location>
        <begin position="1"/>
        <end position="10"/>
    </location>
</feature>
<feature type="compositionally biased region" description="Polar residues" evidence="2">
    <location>
        <begin position="64"/>
        <end position="74"/>
    </location>
</feature>
<accession>A0ABY6S4V4</accession>
<dbReference type="Proteomes" id="UP000280685">
    <property type="component" value="Chromosome 2"/>
</dbReference>
<evidence type="ECO:0000256" key="1">
    <source>
        <dbReference type="SAM" id="Coils"/>
    </source>
</evidence>
<feature type="compositionally biased region" description="Basic residues" evidence="2">
    <location>
        <begin position="127"/>
        <end position="145"/>
    </location>
</feature>
<proteinExistence type="predicted"/>
<gene>
    <name evidence="3" type="ORF">PODCO_213580</name>
</gene>
<evidence type="ECO:0000313" key="4">
    <source>
        <dbReference type="Proteomes" id="UP000280685"/>
    </source>
</evidence>
<keyword evidence="1" id="KW-0175">Coiled coil</keyword>
<evidence type="ECO:0000313" key="3">
    <source>
        <dbReference type="EMBL" id="VBB76561.1"/>
    </source>
</evidence>
<feature type="region of interest" description="Disordered" evidence="2">
    <location>
        <begin position="1"/>
        <end position="77"/>
    </location>
</feature>
<protein>
    <submittedName>
        <fullName evidence="3">Uncharacterized protein</fullName>
    </submittedName>
</protein>
<feature type="compositionally biased region" description="Basic and acidic residues" evidence="2">
    <location>
        <begin position="146"/>
        <end position="155"/>
    </location>
</feature>
<feature type="region of interest" description="Disordered" evidence="2">
    <location>
        <begin position="734"/>
        <end position="778"/>
    </location>
</feature>
<organism evidence="3 4">
    <name type="scientific">Podospora comata</name>
    <dbReference type="NCBI Taxonomy" id="48703"/>
    <lineage>
        <taxon>Eukaryota</taxon>
        <taxon>Fungi</taxon>
        <taxon>Dikarya</taxon>
        <taxon>Ascomycota</taxon>
        <taxon>Pezizomycotina</taxon>
        <taxon>Sordariomycetes</taxon>
        <taxon>Sordariomycetidae</taxon>
        <taxon>Sordariales</taxon>
        <taxon>Podosporaceae</taxon>
        <taxon>Podospora</taxon>
    </lineage>
</organism>
<feature type="compositionally biased region" description="Basic and acidic residues" evidence="2">
    <location>
        <begin position="16"/>
        <end position="28"/>
    </location>
</feature>
<keyword evidence="4" id="KW-1185">Reference proteome</keyword>
<feature type="region of interest" description="Disordered" evidence="2">
    <location>
        <begin position="112"/>
        <end position="234"/>
    </location>
</feature>
<sequence length="803" mass="88455">MTSRQGQTPKGTMFRQEFETESRQHDLQRTTPTPAKAGSRELTSGACIPPEEGSDAIFEKSSQHEWPSNRTLQHQYDELATPSSTIAEFGDKAARFIVPSATVLVDHVHRSWNDSRDGSRSASISKSRSRSSSNRRPHERRRGRGERREGSRDRSIASVLSLAEEEQSQTSTQKQHRHARSQVPKSTSVEAMRTDEKVDRFLKSMRPHQSPSPPQASQLGKPPKFEKPSGIDSLSDLTAENKSLYQRVAALQLTERELLAENQNLIRQVATLNHQLAAAVEELKASKQQQGIHNQHWHRLFAEKDDQYQSRIHELGTQLVELSSTHPNPKKSRPLASNDEIATWFTDQDAAWRAWARVYGHRDPSRLVDGLHPAQLQEICAEVRGFVQLTNLERLPVAILHGGKEATHTLLQAMLANFFCDEVLESPYWVFTATSLGTLESPSASLPPHALGSVSEGLKVNMDAFGSGGNNVAGVRESVRGSGYGSGYQVPKSPKYPPPLIMSMTHSLGAGCASMLGLPLKGDMERLQFMLEDSQDPSPYSQQAHWRAHMMRLFATGGMALSPSSSSSTCSASSSRQALIDSRLNYARKLRDRFLGGAARFLLHDQDALGIERLERVLTEMIDDALRFSCKLWSRPGGIRLKRWKDLPEFKNGYKNGMKSVKICQAQDKSYTVLRQTIADPGKDEEKEDENEGRPVIMVVQPAVEAVIDTGHSEAPSLVWLKARVMVAAPVEEPVPGSGASDAGFAPSPVTARDEAFFPPSRSAGEADRPSHAFKSSKSSEILSAVSYVGHPVGEEGVTSGGG</sequence>
<reference evidence="3" key="1">
    <citation type="submission" date="2018-02" db="EMBL/GenBank/DDBJ databases">
        <authorList>
            <person name="Silar P."/>
        </authorList>
    </citation>
    <scope>NUCLEOTIDE SEQUENCE [LARGE SCALE GENOMIC DNA]</scope>
    <source>
        <strain evidence="3">T</strain>
    </source>
</reference>